<evidence type="ECO:0000256" key="2">
    <source>
        <dbReference type="ARBA" id="ARBA00005992"/>
    </source>
</evidence>
<evidence type="ECO:0000256" key="4">
    <source>
        <dbReference type="ARBA" id="ARBA00022960"/>
    </source>
</evidence>
<dbReference type="PROSITE" id="PS52029">
    <property type="entry name" value="LD_TPASE"/>
    <property type="match status" value="1"/>
</dbReference>
<evidence type="ECO:0000256" key="6">
    <source>
        <dbReference type="ARBA" id="ARBA00023316"/>
    </source>
</evidence>
<dbReference type="SUPFAM" id="SSF141523">
    <property type="entry name" value="L,D-transpeptidase catalytic domain-like"/>
    <property type="match status" value="1"/>
</dbReference>
<accession>A0ABU9AWD8</accession>
<evidence type="ECO:0000256" key="1">
    <source>
        <dbReference type="ARBA" id="ARBA00004752"/>
    </source>
</evidence>
<evidence type="ECO:0000256" key="5">
    <source>
        <dbReference type="ARBA" id="ARBA00022984"/>
    </source>
</evidence>
<evidence type="ECO:0000256" key="7">
    <source>
        <dbReference type="PROSITE-ProRule" id="PRU01373"/>
    </source>
</evidence>
<dbReference type="CDD" id="cd16913">
    <property type="entry name" value="YkuD_like"/>
    <property type="match status" value="1"/>
</dbReference>
<dbReference type="InterPro" id="IPR038063">
    <property type="entry name" value="Transpep_catalytic_dom"/>
</dbReference>
<dbReference type="RefSeq" id="WP_341405817.1">
    <property type="nucleotide sequence ID" value="NZ_JBBUKT010000006.1"/>
</dbReference>
<feature type="compositionally biased region" description="Basic and acidic residues" evidence="8">
    <location>
        <begin position="203"/>
        <end position="213"/>
    </location>
</feature>
<feature type="compositionally biased region" description="Polar residues" evidence="8">
    <location>
        <begin position="214"/>
        <end position="226"/>
    </location>
</feature>
<dbReference type="EMBL" id="JBBUKT010000006">
    <property type="protein sequence ID" value="MEK7952059.1"/>
    <property type="molecule type" value="Genomic_DNA"/>
</dbReference>
<feature type="signal peptide" evidence="9">
    <location>
        <begin position="1"/>
        <end position="20"/>
    </location>
</feature>
<dbReference type="GO" id="GO:0016740">
    <property type="term" value="F:transferase activity"/>
    <property type="evidence" value="ECO:0007669"/>
    <property type="project" value="UniProtKB-KW"/>
</dbReference>
<dbReference type="EC" id="2.-.-.-" evidence="11"/>
<evidence type="ECO:0000256" key="9">
    <source>
        <dbReference type="SAM" id="SignalP"/>
    </source>
</evidence>
<dbReference type="InterPro" id="IPR005490">
    <property type="entry name" value="LD_TPept_cat_dom"/>
</dbReference>
<feature type="active site" description="Proton donor/acceptor" evidence="7">
    <location>
        <position position="141"/>
    </location>
</feature>
<dbReference type="Proteomes" id="UP001371305">
    <property type="component" value="Unassembled WGS sequence"/>
</dbReference>
<dbReference type="Pfam" id="PF03734">
    <property type="entry name" value="YkuD"/>
    <property type="match status" value="1"/>
</dbReference>
<evidence type="ECO:0000259" key="10">
    <source>
        <dbReference type="PROSITE" id="PS52029"/>
    </source>
</evidence>
<comment type="caution">
    <text evidence="11">The sequence shown here is derived from an EMBL/GenBank/DDBJ whole genome shotgun (WGS) entry which is preliminary data.</text>
</comment>
<keyword evidence="9" id="KW-0732">Signal</keyword>
<comment type="similarity">
    <text evidence="2">Belongs to the YkuD family.</text>
</comment>
<name>A0ABU9AWD8_9BACT</name>
<keyword evidence="12" id="KW-1185">Reference proteome</keyword>
<proteinExistence type="inferred from homology"/>
<keyword evidence="4 7" id="KW-0133">Cell shape</keyword>
<evidence type="ECO:0000256" key="3">
    <source>
        <dbReference type="ARBA" id="ARBA00022679"/>
    </source>
</evidence>
<keyword evidence="6 7" id="KW-0961">Cell wall biogenesis/degradation</keyword>
<dbReference type="InterPro" id="IPR050979">
    <property type="entry name" value="LD-transpeptidase"/>
</dbReference>
<dbReference type="Gene3D" id="2.40.440.10">
    <property type="entry name" value="L,D-transpeptidase catalytic domain-like"/>
    <property type="match status" value="1"/>
</dbReference>
<keyword evidence="3 11" id="KW-0808">Transferase</keyword>
<feature type="active site" description="Nucleophile" evidence="7">
    <location>
        <position position="156"/>
    </location>
</feature>
<feature type="domain" description="L,D-TPase catalytic" evidence="10">
    <location>
        <begin position="42"/>
        <end position="180"/>
    </location>
</feature>
<evidence type="ECO:0000313" key="11">
    <source>
        <dbReference type="EMBL" id="MEK7952059.1"/>
    </source>
</evidence>
<reference evidence="11 12" key="1">
    <citation type="submission" date="2024-04" db="EMBL/GenBank/DDBJ databases">
        <title>Luteolibacter sp. isolated from soil.</title>
        <authorList>
            <person name="An J."/>
        </authorList>
    </citation>
    <scope>NUCLEOTIDE SEQUENCE [LARGE SCALE GENOMIC DNA]</scope>
    <source>
        <strain evidence="11 12">Y139</strain>
    </source>
</reference>
<evidence type="ECO:0000313" key="12">
    <source>
        <dbReference type="Proteomes" id="UP001371305"/>
    </source>
</evidence>
<keyword evidence="5 7" id="KW-0573">Peptidoglycan synthesis</keyword>
<organism evidence="11 12">
    <name type="scientific">Luteolibacter soli</name>
    <dbReference type="NCBI Taxonomy" id="3135280"/>
    <lineage>
        <taxon>Bacteria</taxon>
        <taxon>Pseudomonadati</taxon>
        <taxon>Verrucomicrobiota</taxon>
        <taxon>Verrucomicrobiia</taxon>
        <taxon>Verrucomicrobiales</taxon>
        <taxon>Verrucomicrobiaceae</taxon>
        <taxon>Luteolibacter</taxon>
    </lineage>
</organism>
<dbReference type="PANTHER" id="PTHR30582:SF2">
    <property type="entry name" value="L,D-TRANSPEPTIDASE YCIB-RELATED"/>
    <property type="match status" value="1"/>
</dbReference>
<sequence>MRRFLLLALLGLPSCTLFHPAPPPKASHVMYEWDDDKGPGDISVEIDLSSQIATYKRGGRTIGWSFVSTGKEGHSTTPGNYRVSEMMEVKLSNLYGWITDPAGNVSNGDAQPTTPVPEGHTYHPSPMHYWMRLTSYGVGMHAGEIPRPGEAASHGCIRLPKDFVPTLYQVVKVGTPVKVIKTGVPKAELPPRPVASGSSPEHAPSHPRSDQRDQASTVERQARQVQ</sequence>
<feature type="region of interest" description="Disordered" evidence="8">
    <location>
        <begin position="184"/>
        <end position="226"/>
    </location>
</feature>
<comment type="pathway">
    <text evidence="1 7">Cell wall biogenesis; peptidoglycan biosynthesis.</text>
</comment>
<feature type="chain" id="PRO_5046788081" evidence="9">
    <location>
        <begin position="21"/>
        <end position="226"/>
    </location>
</feature>
<evidence type="ECO:0000256" key="8">
    <source>
        <dbReference type="SAM" id="MobiDB-lite"/>
    </source>
</evidence>
<protein>
    <submittedName>
        <fullName evidence="11">L,D-transpeptidase</fullName>
        <ecNumber evidence="11">2.-.-.-</ecNumber>
    </submittedName>
</protein>
<dbReference type="PANTHER" id="PTHR30582">
    <property type="entry name" value="L,D-TRANSPEPTIDASE"/>
    <property type="match status" value="1"/>
</dbReference>
<gene>
    <name evidence="11" type="ORF">WKV53_16215</name>
</gene>